<keyword evidence="6" id="KW-0325">Glycoprotein</keyword>
<keyword evidence="5 8" id="KW-0472">Membrane</keyword>
<evidence type="ECO:0000256" key="6">
    <source>
        <dbReference type="ARBA" id="ARBA00023180"/>
    </source>
</evidence>
<dbReference type="PROSITE" id="PS00216">
    <property type="entry name" value="SUGAR_TRANSPORT_1"/>
    <property type="match status" value="2"/>
</dbReference>
<dbReference type="OrthoDB" id="4142200at2759"/>
<evidence type="ECO:0000313" key="10">
    <source>
        <dbReference type="EMBL" id="CAG9858886.1"/>
    </source>
</evidence>
<dbReference type="InterPro" id="IPR020846">
    <property type="entry name" value="MFS_dom"/>
</dbReference>
<dbReference type="FunFam" id="1.20.1250.20:FF:000055">
    <property type="entry name" value="Facilitated trehalose transporter Tret1-2 homolog"/>
    <property type="match status" value="1"/>
</dbReference>
<feature type="transmembrane region" description="Helical" evidence="8">
    <location>
        <begin position="113"/>
        <end position="133"/>
    </location>
</feature>
<dbReference type="Proteomes" id="UP001153712">
    <property type="component" value="Chromosome 2"/>
</dbReference>
<accession>A0A9N9TPS9</accession>
<evidence type="ECO:0000256" key="5">
    <source>
        <dbReference type="ARBA" id="ARBA00023136"/>
    </source>
</evidence>
<comment type="subcellular location">
    <subcellularLocation>
        <location evidence="1">Cell membrane</location>
        <topology evidence="1">Multi-pass membrane protein</topology>
    </subcellularLocation>
</comment>
<dbReference type="PROSITE" id="PS50850">
    <property type="entry name" value="MFS"/>
    <property type="match status" value="1"/>
</dbReference>
<protein>
    <recommendedName>
        <fullName evidence="9">Major facilitator superfamily (MFS) profile domain-containing protein</fullName>
    </recommendedName>
</protein>
<dbReference type="GO" id="GO:0005886">
    <property type="term" value="C:plasma membrane"/>
    <property type="evidence" value="ECO:0007669"/>
    <property type="project" value="UniProtKB-SubCell"/>
</dbReference>
<keyword evidence="11" id="KW-1185">Reference proteome</keyword>
<dbReference type="Gene3D" id="1.20.1250.20">
    <property type="entry name" value="MFS general substrate transporter like domains"/>
    <property type="match status" value="1"/>
</dbReference>
<keyword evidence="4 8" id="KW-1133">Transmembrane helix</keyword>
<feature type="transmembrane region" description="Helical" evidence="8">
    <location>
        <begin position="254"/>
        <end position="275"/>
    </location>
</feature>
<dbReference type="InterPro" id="IPR005828">
    <property type="entry name" value="MFS_sugar_transport-like"/>
</dbReference>
<dbReference type="GO" id="GO:0022857">
    <property type="term" value="F:transmembrane transporter activity"/>
    <property type="evidence" value="ECO:0007669"/>
    <property type="project" value="InterPro"/>
</dbReference>
<evidence type="ECO:0000259" key="9">
    <source>
        <dbReference type="PROSITE" id="PS50850"/>
    </source>
</evidence>
<organism evidence="10 11">
    <name type="scientific">Phyllotreta striolata</name>
    <name type="common">Striped flea beetle</name>
    <name type="synonym">Crioceris striolata</name>
    <dbReference type="NCBI Taxonomy" id="444603"/>
    <lineage>
        <taxon>Eukaryota</taxon>
        <taxon>Metazoa</taxon>
        <taxon>Ecdysozoa</taxon>
        <taxon>Arthropoda</taxon>
        <taxon>Hexapoda</taxon>
        <taxon>Insecta</taxon>
        <taxon>Pterygota</taxon>
        <taxon>Neoptera</taxon>
        <taxon>Endopterygota</taxon>
        <taxon>Coleoptera</taxon>
        <taxon>Polyphaga</taxon>
        <taxon>Cucujiformia</taxon>
        <taxon>Chrysomeloidea</taxon>
        <taxon>Chrysomelidae</taxon>
        <taxon>Galerucinae</taxon>
        <taxon>Alticini</taxon>
        <taxon>Phyllotreta</taxon>
    </lineage>
</organism>
<feature type="transmembrane region" description="Helical" evidence="8">
    <location>
        <begin position="421"/>
        <end position="441"/>
    </location>
</feature>
<feature type="transmembrane region" description="Helical" evidence="8">
    <location>
        <begin position="60"/>
        <end position="80"/>
    </location>
</feature>
<dbReference type="AlphaFoldDB" id="A0A9N9TPS9"/>
<dbReference type="SUPFAM" id="SSF103473">
    <property type="entry name" value="MFS general substrate transporter"/>
    <property type="match status" value="1"/>
</dbReference>
<keyword evidence="2" id="KW-1003">Cell membrane</keyword>
<dbReference type="InterPro" id="IPR050549">
    <property type="entry name" value="MFS_Trehalose_Transporter"/>
</dbReference>
<dbReference type="InterPro" id="IPR036259">
    <property type="entry name" value="MFS_trans_sf"/>
</dbReference>
<keyword evidence="3 8" id="KW-0812">Transmembrane</keyword>
<feature type="transmembrane region" description="Helical" evidence="8">
    <location>
        <begin position="390"/>
        <end position="409"/>
    </location>
</feature>
<proteinExistence type="inferred from homology"/>
<dbReference type="PANTHER" id="PTHR48021:SF46">
    <property type="entry name" value="MAJOR FACILITATOR SUPERFAMILY (MFS) PROFILE DOMAIN-CONTAINING PROTEIN"/>
    <property type="match status" value="1"/>
</dbReference>
<dbReference type="Pfam" id="PF00083">
    <property type="entry name" value="Sugar_tr"/>
    <property type="match status" value="1"/>
</dbReference>
<name>A0A9N9TPS9_PHYSR</name>
<evidence type="ECO:0000313" key="11">
    <source>
        <dbReference type="Proteomes" id="UP001153712"/>
    </source>
</evidence>
<feature type="transmembrane region" description="Helical" evidence="8">
    <location>
        <begin position="295"/>
        <end position="313"/>
    </location>
</feature>
<evidence type="ECO:0000256" key="4">
    <source>
        <dbReference type="ARBA" id="ARBA00022989"/>
    </source>
</evidence>
<feature type="transmembrane region" description="Helical" evidence="8">
    <location>
        <begin position="354"/>
        <end position="378"/>
    </location>
</feature>
<comment type="similarity">
    <text evidence="7">Belongs to the major facilitator superfamily. Sugar transporter (TC 2.A.1.1) family. Trehalose transporter subfamily.</text>
</comment>
<feature type="transmembrane region" description="Helical" evidence="8">
    <location>
        <begin position="320"/>
        <end position="342"/>
    </location>
</feature>
<dbReference type="EMBL" id="OU900095">
    <property type="protein sequence ID" value="CAG9858886.1"/>
    <property type="molecule type" value="Genomic_DNA"/>
</dbReference>
<feature type="transmembrane region" description="Helical" evidence="8">
    <location>
        <begin position="12"/>
        <end position="29"/>
    </location>
</feature>
<sequence>MINKPTENKFKGTFPQILAVITGSLVALSDGMQYGWSSPALPILFSPDSPLKVTKLQGEWLETCVMVGAFCGLWLTMFLVDSIGRKRSILLAAFMSVCIWVVIAVAPRIEYVLVARALSGAVGNTAFVATPMYVAEIADQKVRGFLSSLIYLMMLVGILVIYTVMPYTTFYVHCIIGIVITVTQLIIFPFMPESPYYLIYKNKEEEAKKSLIRLRGGTKNIDKELAEIKTAIARQKEERGRIQDLFLIPSNRKAMIIMIILNSAQHFSSISVLLMNLHSILEQGGSLYMEPSTTGIVFALIMLLAASGASLFIDRFGRRSLLIFSSLATGICLMALAVFFTFKNAGYDTLSISWIPIVSVMLYALVFKVGLGLVPIVLTAELFPAKMKAYGMTLSDGVYVVAAIFSIQVYQRLNDSFGIEYPFYVFSICCYLTALFTYFIIPETKGKSLEEIQMILKGNKRLSAT</sequence>
<evidence type="ECO:0000256" key="3">
    <source>
        <dbReference type="ARBA" id="ARBA00022692"/>
    </source>
</evidence>
<feature type="domain" description="Major facilitator superfamily (MFS) profile" evidence="9">
    <location>
        <begin position="16"/>
        <end position="445"/>
    </location>
</feature>
<evidence type="ECO:0000256" key="2">
    <source>
        <dbReference type="ARBA" id="ARBA00022475"/>
    </source>
</evidence>
<feature type="transmembrane region" description="Helical" evidence="8">
    <location>
        <begin position="145"/>
        <end position="164"/>
    </location>
</feature>
<dbReference type="InterPro" id="IPR005829">
    <property type="entry name" value="Sugar_transporter_CS"/>
</dbReference>
<reference evidence="10" key="1">
    <citation type="submission" date="2022-01" db="EMBL/GenBank/DDBJ databases">
        <authorList>
            <person name="King R."/>
        </authorList>
    </citation>
    <scope>NUCLEOTIDE SEQUENCE</scope>
</reference>
<evidence type="ECO:0000256" key="1">
    <source>
        <dbReference type="ARBA" id="ARBA00004651"/>
    </source>
</evidence>
<dbReference type="PANTHER" id="PTHR48021">
    <property type="match status" value="1"/>
</dbReference>
<dbReference type="InterPro" id="IPR003663">
    <property type="entry name" value="Sugar/inositol_transpt"/>
</dbReference>
<evidence type="ECO:0000256" key="7">
    <source>
        <dbReference type="ARBA" id="ARBA00024348"/>
    </source>
</evidence>
<gene>
    <name evidence="10" type="ORF">PHYEVI_LOCUS5273</name>
</gene>
<feature type="transmembrane region" description="Helical" evidence="8">
    <location>
        <begin position="89"/>
        <end position="107"/>
    </location>
</feature>
<feature type="transmembrane region" description="Helical" evidence="8">
    <location>
        <begin position="170"/>
        <end position="191"/>
    </location>
</feature>
<evidence type="ECO:0000256" key="8">
    <source>
        <dbReference type="SAM" id="Phobius"/>
    </source>
</evidence>
<dbReference type="PRINTS" id="PR00171">
    <property type="entry name" value="SUGRTRNSPORT"/>
</dbReference>